<feature type="transmembrane region" description="Helical" evidence="5">
    <location>
        <begin position="128"/>
        <end position="149"/>
    </location>
</feature>
<keyword evidence="4 5" id="KW-0472">Membrane</keyword>
<dbReference type="GO" id="GO:0006874">
    <property type="term" value="P:intracellular calcium ion homeostasis"/>
    <property type="evidence" value="ECO:0007669"/>
    <property type="project" value="TreeGrafter"/>
</dbReference>
<dbReference type="GO" id="GO:0005886">
    <property type="term" value="C:plasma membrane"/>
    <property type="evidence" value="ECO:0007669"/>
    <property type="project" value="TreeGrafter"/>
</dbReference>
<protein>
    <submittedName>
        <fullName evidence="7">Cation transporter</fullName>
    </submittedName>
</protein>
<dbReference type="GO" id="GO:0005262">
    <property type="term" value="F:calcium channel activity"/>
    <property type="evidence" value="ECO:0007669"/>
    <property type="project" value="TreeGrafter"/>
</dbReference>
<organism evidence="7 8">
    <name type="scientific">Desulfuribacillus alkaliarsenatis</name>
    <dbReference type="NCBI Taxonomy" id="766136"/>
    <lineage>
        <taxon>Bacteria</taxon>
        <taxon>Bacillati</taxon>
        <taxon>Bacillota</taxon>
        <taxon>Desulfuribacillia</taxon>
        <taxon>Desulfuribacillales</taxon>
        <taxon>Desulfuribacillaceae</taxon>
        <taxon>Desulfuribacillus</taxon>
    </lineage>
</organism>
<accession>A0A1E5G4F2</accession>
<comment type="subcellular location">
    <subcellularLocation>
        <location evidence="1">Membrane</location>
        <topology evidence="1">Multi-pass membrane protein</topology>
    </subcellularLocation>
</comment>
<dbReference type="Gene3D" id="1.20.1420.30">
    <property type="entry name" value="NCX, central ion-binding region"/>
    <property type="match status" value="2"/>
</dbReference>
<gene>
    <name evidence="7" type="ORF">BHF68_12985</name>
</gene>
<evidence type="ECO:0000256" key="2">
    <source>
        <dbReference type="ARBA" id="ARBA00022692"/>
    </source>
</evidence>
<evidence type="ECO:0000256" key="4">
    <source>
        <dbReference type="ARBA" id="ARBA00023136"/>
    </source>
</evidence>
<evidence type="ECO:0000313" key="8">
    <source>
        <dbReference type="Proteomes" id="UP000094296"/>
    </source>
</evidence>
<dbReference type="PANTHER" id="PTHR10846">
    <property type="entry name" value="SODIUM/POTASSIUM/CALCIUM EXCHANGER"/>
    <property type="match status" value="1"/>
</dbReference>
<dbReference type="AlphaFoldDB" id="A0A1E5G4F2"/>
<feature type="domain" description="Sodium/calcium exchanger membrane region" evidence="6">
    <location>
        <begin position="3"/>
        <end position="146"/>
    </location>
</feature>
<dbReference type="InterPro" id="IPR004837">
    <property type="entry name" value="NaCa_Exmemb"/>
</dbReference>
<evidence type="ECO:0000259" key="6">
    <source>
        <dbReference type="Pfam" id="PF01699"/>
    </source>
</evidence>
<evidence type="ECO:0000313" key="7">
    <source>
        <dbReference type="EMBL" id="OEF97977.1"/>
    </source>
</evidence>
<keyword evidence="8" id="KW-1185">Reference proteome</keyword>
<feature type="transmembrane region" description="Helical" evidence="5">
    <location>
        <begin position="222"/>
        <end position="245"/>
    </location>
</feature>
<sequence length="338" mass="36167">MIFVLFFIASIVTIVAAVKVSKYADVISEKTSFGGLMIGTVLLAGATSLPEITTSASAIAINNPDIAIGNVLGSNIFNVLIIAVLDIWFRRKKMFLFASSEHRITATIGTLMMVTVIIGIMSGTSYEIFGIGLTSYLLIVIYIVGMWLISAINRKVRGSILKETIEKTSMELNVEKAVEINTTTVKQAVMGFVGFAFIILLAGSSLSILGDQIAVITGLGSTFVGSFLIAATTSLPEVVSVYAALRLSNVNLAIGAVLGSNIFNMLIITFSDSLYRPGSILSAIDPVQAVTAFGGLVMSLLILMTLFYRKAKSTWAYSMPPAVMMIAYLIVTYVIFTS</sequence>
<dbReference type="InterPro" id="IPR004481">
    <property type="entry name" value="K/Na/Ca-exchanger"/>
</dbReference>
<name>A0A1E5G4F2_9FIRM</name>
<feature type="transmembrane region" description="Helical" evidence="5">
    <location>
        <begin position="101"/>
        <end position="122"/>
    </location>
</feature>
<evidence type="ECO:0000256" key="5">
    <source>
        <dbReference type="SAM" id="Phobius"/>
    </source>
</evidence>
<dbReference type="InterPro" id="IPR044880">
    <property type="entry name" value="NCX_ion-bd_dom_sf"/>
</dbReference>
<keyword evidence="3 5" id="KW-1133">Transmembrane helix</keyword>
<feature type="domain" description="Sodium/calcium exchanger membrane region" evidence="6">
    <location>
        <begin position="189"/>
        <end position="334"/>
    </location>
</feature>
<dbReference type="GO" id="GO:0008273">
    <property type="term" value="F:calcium, potassium:sodium antiporter activity"/>
    <property type="evidence" value="ECO:0007669"/>
    <property type="project" value="TreeGrafter"/>
</dbReference>
<proteinExistence type="predicted"/>
<dbReference type="STRING" id="766136.BHF68_12985"/>
<evidence type="ECO:0000256" key="3">
    <source>
        <dbReference type="ARBA" id="ARBA00022989"/>
    </source>
</evidence>
<feature type="transmembrane region" description="Helical" evidence="5">
    <location>
        <begin position="66"/>
        <end position="89"/>
    </location>
</feature>
<dbReference type="EMBL" id="MIJE01000002">
    <property type="protein sequence ID" value="OEF97977.1"/>
    <property type="molecule type" value="Genomic_DNA"/>
</dbReference>
<dbReference type="PANTHER" id="PTHR10846:SF8">
    <property type="entry name" value="INNER MEMBRANE PROTEIN YRBG"/>
    <property type="match status" value="1"/>
</dbReference>
<dbReference type="RefSeq" id="WP_069642374.1">
    <property type="nucleotide sequence ID" value="NZ_MIJE01000002.1"/>
</dbReference>
<feature type="transmembrane region" description="Helical" evidence="5">
    <location>
        <begin position="315"/>
        <end position="336"/>
    </location>
</feature>
<evidence type="ECO:0000256" key="1">
    <source>
        <dbReference type="ARBA" id="ARBA00004141"/>
    </source>
</evidence>
<dbReference type="Proteomes" id="UP000094296">
    <property type="component" value="Unassembled WGS sequence"/>
</dbReference>
<feature type="transmembrane region" description="Helical" evidence="5">
    <location>
        <begin position="290"/>
        <end position="308"/>
    </location>
</feature>
<reference evidence="7 8" key="1">
    <citation type="submission" date="2016-09" db="EMBL/GenBank/DDBJ databases">
        <title>Draft genome sequence for the type strain of Desulfuribacillus alkaliarsenatis AHT28, an obligately anaerobic, sulfidogenic bacterium isolated from Russian soda lake sediments.</title>
        <authorList>
            <person name="Abin C.A."/>
            <person name="Hollibaugh J.T."/>
        </authorList>
    </citation>
    <scope>NUCLEOTIDE SEQUENCE [LARGE SCALE GENOMIC DNA]</scope>
    <source>
        <strain evidence="7 8">AHT28</strain>
    </source>
</reference>
<comment type="caution">
    <text evidence="7">The sequence shown here is derived from an EMBL/GenBank/DDBJ whole genome shotgun (WGS) entry which is preliminary data.</text>
</comment>
<dbReference type="Pfam" id="PF01699">
    <property type="entry name" value="Na_Ca_ex"/>
    <property type="match status" value="2"/>
</dbReference>
<feature type="transmembrane region" description="Helical" evidence="5">
    <location>
        <begin position="189"/>
        <end position="210"/>
    </location>
</feature>
<dbReference type="OrthoDB" id="9794225at2"/>
<keyword evidence="2 5" id="KW-0812">Transmembrane</keyword>
<feature type="transmembrane region" description="Helical" evidence="5">
    <location>
        <begin position="252"/>
        <end position="270"/>
    </location>
</feature>